<evidence type="ECO:0000313" key="1">
    <source>
        <dbReference type="EMBL" id="KAK0599301.1"/>
    </source>
</evidence>
<name>A0AA39SUA2_ACESA</name>
<comment type="caution">
    <text evidence="1">The sequence shown here is derived from an EMBL/GenBank/DDBJ whole genome shotgun (WGS) entry which is preliminary data.</text>
</comment>
<accession>A0AA39SUA2</accession>
<evidence type="ECO:0000313" key="2">
    <source>
        <dbReference type="Proteomes" id="UP001168877"/>
    </source>
</evidence>
<dbReference type="PANTHER" id="PTHR35462">
    <property type="match status" value="1"/>
</dbReference>
<dbReference type="Proteomes" id="UP001168877">
    <property type="component" value="Unassembled WGS sequence"/>
</dbReference>
<proteinExistence type="predicted"/>
<dbReference type="EMBL" id="JAUESC010000003">
    <property type="protein sequence ID" value="KAK0599301.1"/>
    <property type="molecule type" value="Genomic_DNA"/>
</dbReference>
<reference evidence="1" key="2">
    <citation type="submission" date="2023-06" db="EMBL/GenBank/DDBJ databases">
        <authorList>
            <person name="Swenson N.G."/>
            <person name="Wegrzyn J.L."/>
            <person name="Mcevoy S.L."/>
        </authorList>
    </citation>
    <scope>NUCLEOTIDE SEQUENCE</scope>
    <source>
        <strain evidence="1">NS2018</strain>
        <tissue evidence="1">Leaf</tissue>
    </source>
</reference>
<dbReference type="AlphaFoldDB" id="A0AA39SUA2"/>
<protein>
    <submittedName>
        <fullName evidence="1">Uncharacterized protein</fullName>
    </submittedName>
</protein>
<keyword evidence="2" id="KW-1185">Reference proteome</keyword>
<organism evidence="1 2">
    <name type="scientific">Acer saccharum</name>
    <name type="common">Sugar maple</name>
    <dbReference type="NCBI Taxonomy" id="4024"/>
    <lineage>
        <taxon>Eukaryota</taxon>
        <taxon>Viridiplantae</taxon>
        <taxon>Streptophyta</taxon>
        <taxon>Embryophyta</taxon>
        <taxon>Tracheophyta</taxon>
        <taxon>Spermatophyta</taxon>
        <taxon>Magnoliopsida</taxon>
        <taxon>eudicotyledons</taxon>
        <taxon>Gunneridae</taxon>
        <taxon>Pentapetalae</taxon>
        <taxon>rosids</taxon>
        <taxon>malvids</taxon>
        <taxon>Sapindales</taxon>
        <taxon>Sapindaceae</taxon>
        <taxon>Hippocastanoideae</taxon>
        <taxon>Acereae</taxon>
        <taxon>Acer</taxon>
    </lineage>
</organism>
<sequence length="208" mass="22571">MVSSRNSYYTVMATSSGAKSSKIIISSLADQRVSGDGFGHSHVPPLVAVSVIPSQGSQLPLSNSQLHAVSHFTTVPPIDLPLFLLQSRSTAFPLREQKPQSIDEDDEDPLLAPDKFYHFVFCFSLIHLFSTLASFSCYPSLRSHSISVRSIMSLLAGAAKEFAELEQMFTSPFIGAMDGHIDAVSCMAKNPNYLKGLFSGSMVGDICF</sequence>
<reference evidence="1" key="1">
    <citation type="journal article" date="2022" name="Plant J.">
        <title>Strategies of tolerance reflected in two North American maple genomes.</title>
        <authorList>
            <person name="McEvoy S.L."/>
            <person name="Sezen U.U."/>
            <person name="Trouern-Trend A."/>
            <person name="McMahon S.M."/>
            <person name="Schaberg P.G."/>
            <person name="Yang J."/>
            <person name="Wegrzyn J.L."/>
            <person name="Swenson N.G."/>
        </authorList>
    </citation>
    <scope>NUCLEOTIDE SEQUENCE</scope>
    <source>
        <strain evidence="1">NS2018</strain>
    </source>
</reference>
<gene>
    <name evidence="1" type="ORF">LWI29_004095</name>
</gene>
<dbReference type="PANTHER" id="PTHR35462:SF2">
    <property type="entry name" value="TRANSMEMBRANE PROTEIN"/>
    <property type="match status" value="1"/>
</dbReference>